<dbReference type="PRINTS" id="PR00463">
    <property type="entry name" value="EP450I"/>
</dbReference>
<feature type="binding site" description="axial binding residue" evidence="8">
    <location>
        <position position="446"/>
    </location>
    <ligand>
        <name>heme</name>
        <dbReference type="ChEBI" id="CHEBI:30413"/>
    </ligand>
    <ligandPart>
        <name>Fe</name>
        <dbReference type="ChEBI" id="CHEBI:18248"/>
    </ligandPart>
</feature>
<evidence type="ECO:0000256" key="5">
    <source>
        <dbReference type="ARBA" id="ARBA00023002"/>
    </source>
</evidence>
<evidence type="ECO:0000256" key="4">
    <source>
        <dbReference type="ARBA" id="ARBA00022723"/>
    </source>
</evidence>
<keyword evidence="10" id="KW-0472">Membrane</keyword>
<dbReference type="FunFam" id="1.10.630.10:FF:000038">
    <property type="entry name" value="Cytochrome P450 84A1"/>
    <property type="match status" value="1"/>
</dbReference>
<keyword evidence="6 8" id="KW-0408">Iron</keyword>
<evidence type="ECO:0000313" key="11">
    <source>
        <dbReference type="Proteomes" id="UP000827889"/>
    </source>
</evidence>
<organism evidence="11 12">
    <name type="scientific">Rhodamnia argentea</name>
    <dbReference type="NCBI Taxonomy" id="178133"/>
    <lineage>
        <taxon>Eukaryota</taxon>
        <taxon>Viridiplantae</taxon>
        <taxon>Streptophyta</taxon>
        <taxon>Embryophyta</taxon>
        <taxon>Tracheophyta</taxon>
        <taxon>Spermatophyta</taxon>
        <taxon>Magnoliopsida</taxon>
        <taxon>eudicotyledons</taxon>
        <taxon>Gunneridae</taxon>
        <taxon>Pentapetalae</taxon>
        <taxon>rosids</taxon>
        <taxon>malvids</taxon>
        <taxon>Myrtales</taxon>
        <taxon>Myrtaceae</taxon>
        <taxon>Myrtoideae</taxon>
        <taxon>Myrteae</taxon>
        <taxon>Australasian group</taxon>
        <taxon>Rhodamnia</taxon>
    </lineage>
</organism>
<keyword evidence="7 9" id="KW-0503">Monooxygenase</keyword>
<dbReference type="Proteomes" id="UP000827889">
    <property type="component" value="Chromosome 2"/>
</dbReference>
<protein>
    <submittedName>
        <fullName evidence="12">Trimethyltridecatetraene synthase-like</fullName>
    </submittedName>
</protein>
<evidence type="ECO:0000256" key="6">
    <source>
        <dbReference type="ARBA" id="ARBA00023004"/>
    </source>
</evidence>
<dbReference type="GO" id="GO:0005506">
    <property type="term" value="F:iron ion binding"/>
    <property type="evidence" value="ECO:0007669"/>
    <property type="project" value="InterPro"/>
</dbReference>
<dbReference type="KEGG" id="rarg:115747437"/>
<evidence type="ECO:0000256" key="1">
    <source>
        <dbReference type="ARBA" id="ARBA00001971"/>
    </source>
</evidence>
<comment type="cofactor">
    <cofactor evidence="1 8">
        <name>heme</name>
        <dbReference type="ChEBI" id="CHEBI:30413"/>
    </cofactor>
</comment>
<dbReference type="GO" id="GO:0020037">
    <property type="term" value="F:heme binding"/>
    <property type="evidence" value="ECO:0007669"/>
    <property type="project" value="InterPro"/>
</dbReference>
<evidence type="ECO:0000256" key="8">
    <source>
        <dbReference type="PIRSR" id="PIRSR602401-1"/>
    </source>
</evidence>
<evidence type="ECO:0000313" key="12">
    <source>
        <dbReference type="RefSeq" id="XP_030539505.1"/>
    </source>
</evidence>
<dbReference type="SUPFAM" id="SSF48264">
    <property type="entry name" value="Cytochrome P450"/>
    <property type="match status" value="1"/>
</dbReference>
<comment type="similarity">
    <text evidence="2 9">Belongs to the cytochrome P450 family.</text>
</comment>
<dbReference type="InterPro" id="IPR002401">
    <property type="entry name" value="Cyt_P450_E_grp-I"/>
</dbReference>
<name>A0A8B8PXJ7_9MYRT</name>
<dbReference type="GeneID" id="115747437"/>
<evidence type="ECO:0000256" key="3">
    <source>
        <dbReference type="ARBA" id="ARBA00022617"/>
    </source>
</evidence>
<reference evidence="12" key="2">
    <citation type="submission" date="2025-08" db="UniProtKB">
        <authorList>
            <consortium name="RefSeq"/>
        </authorList>
    </citation>
    <scope>IDENTIFICATION</scope>
    <source>
        <tissue evidence="12">Leaf</tissue>
    </source>
</reference>
<keyword evidence="4 8" id="KW-0479">Metal-binding</keyword>
<keyword evidence="11" id="KW-1185">Reference proteome</keyword>
<evidence type="ECO:0000256" key="2">
    <source>
        <dbReference type="ARBA" id="ARBA00010617"/>
    </source>
</evidence>
<sequence>MDAPSWAACAITCLAATFLLLLLLPGHLRRRKLKLPPGPKPWPVIGNLNLVGPLPHRSLHDLSRIYGPIMKLKVGYYNMVVCSSADMAKAVLKTYDTAFAYRPQLAAGKYTAYNYSNMVWTPYGPYFRQARKIFLAHLFAAARLQSFEYIRVEERRVLIRNLFEAKGQPVNLQDHLLDLTLNVISRIVLGKKYTEKSESSSIVSPEEFKKMIAEWFVLNGVVNMGDFGPWLDFLDLQGYIKRMKAVSKKFDRFLEHVLGEHEARRVGVEGYEAKDMVDVLLQQVDDPNLEVKIERDGVKALIEDLILGGTDTSAMSMEWAISELLKNPRINDEATRELDSVIGRERWVQEADLVNLPYINAIVKETMRLHPAAALLARFASRDCKVSGYDIPKGTRVVVSAWSIMRDPEYWDNPEKFMPERFIGNAIDVTGNDFELLPFGSGRRMCPGYSFGLKVIPTGLANIIHGFIWKLPEAMTREDLNMEEDPGLINPKKIPLVAVGEPRLPLHLY</sequence>
<evidence type="ECO:0000256" key="9">
    <source>
        <dbReference type="RuleBase" id="RU000461"/>
    </source>
</evidence>
<keyword evidence="10" id="KW-0812">Transmembrane</keyword>
<evidence type="ECO:0000256" key="7">
    <source>
        <dbReference type="ARBA" id="ARBA00023033"/>
    </source>
</evidence>
<dbReference type="AlphaFoldDB" id="A0A8B8PXJ7"/>
<dbReference type="GO" id="GO:0016705">
    <property type="term" value="F:oxidoreductase activity, acting on paired donors, with incorporation or reduction of molecular oxygen"/>
    <property type="evidence" value="ECO:0007669"/>
    <property type="project" value="InterPro"/>
</dbReference>
<dbReference type="PRINTS" id="PR00385">
    <property type="entry name" value="P450"/>
</dbReference>
<dbReference type="Gene3D" id="1.10.630.10">
    <property type="entry name" value="Cytochrome P450"/>
    <property type="match status" value="1"/>
</dbReference>
<dbReference type="GO" id="GO:0044550">
    <property type="term" value="P:secondary metabolite biosynthetic process"/>
    <property type="evidence" value="ECO:0007669"/>
    <property type="project" value="UniProtKB-ARBA"/>
</dbReference>
<proteinExistence type="inferred from homology"/>
<dbReference type="CDD" id="cd20618">
    <property type="entry name" value="CYP71_clan"/>
    <property type="match status" value="1"/>
</dbReference>
<dbReference type="PANTHER" id="PTHR47944">
    <property type="entry name" value="CYTOCHROME P450 98A9"/>
    <property type="match status" value="1"/>
</dbReference>
<keyword evidence="5 9" id="KW-0560">Oxidoreductase</keyword>
<dbReference type="InterPro" id="IPR001128">
    <property type="entry name" value="Cyt_P450"/>
</dbReference>
<dbReference type="RefSeq" id="XP_030539505.1">
    <property type="nucleotide sequence ID" value="XM_030683645.1"/>
</dbReference>
<accession>A0A8B8PXJ7</accession>
<dbReference type="OrthoDB" id="2789670at2759"/>
<dbReference type="GO" id="GO:0004497">
    <property type="term" value="F:monooxygenase activity"/>
    <property type="evidence" value="ECO:0007669"/>
    <property type="project" value="UniProtKB-KW"/>
</dbReference>
<keyword evidence="3 8" id="KW-0349">Heme</keyword>
<feature type="transmembrane region" description="Helical" evidence="10">
    <location>
        <begin position="6"/>
        <end position="24"/>
    </location>
</feature>
<gene>
    <name evidence="12" type="primary">LOC115747437</name>
</gene>
<dbReference type="InterPro" id="IPR017972">
    <property type="entry name" value="Cyt_P450_CS"/>
</dbReference>
<dbReference type="InterPro" id="IPR036396">
    <property type="entry name" value="Cyt_P450_sf"/>
</dbReference>
<dbReference type="PROSITE" id="PS00086">
    <property type="entry name" value="CYTOCHROME_P450"/>
    <property type="match status" value="1"/>
</dbReference>
<evidence type="ECO:0000256" key="10">
    <source>
        <dbReference type="SAM" id="Phobius"/>
    </source>
</evidence>
<keyword evidence="10" id="KW-1133">Transmembrane helix</keyword>
<reference evidence="11" key="1">
    <citation type="submission" date="2025-05" db="UniProtKB">
        <authorList>
            <consortium name="RefSeq"/>
        </authorList>
    </citation>
    <scope>NUCLEOTIDE SEQUENCE [LARGE SCALE GENOMIC DNA]</scope>
</reference>
<dbReference type="PANTHER" id="PTHR47944:SF4">
    <property type="entry name" value="OS09G0441700 PROTEIN"/>
    <property type="match status" value="1"/>
</dbReference>
<dbReference type="Pfam" id="PF00067">
    <property type="entry name" value="p450"/>
    <property type="match status" value="1"/>
</dbReference>